<reference evidence="1 2" key="1">
    <citation type="submission" date="2023-11" db="EMBL/GenBank/DDBJ databases">
        <title>Dfirmibasis_genome.</title>
        <authorList>
            <person name="Edelbroek B."/>
            <person name="Kjellin J."/>
            <person name="Jerlstrom-Hultqvist J."/>
            <person name="Soderbom F."/>
        </authorList>
    </citation>
    <scope>NUCLEOTIDE SEQUENCE [LARGE SCALE GENOMIC DNA]</scope>
    <source>
        <strain evidence="1 2">TNS-C-14</strain>
    </source>
</reference>
<evidence type="ECO:0008006" key="3">
    <source>
        <dbReference type="Google" id="ProtNLM"/>
    </source>
</evidence>
<keyword evidence="2" id="KW-1185">Reference proteome</keyword>
<accession>A0AAN7UFI4</accession>
<gene>
    <name evidence="1" type="ORF">RB653_000568</name>
</gene>
<dbReference type="PANTHER" id="PTHR32031">
    <property type="entry name" value="FNIP REPEAT-CONTAINING PROTEIN-RELATED-RELATED"/>
    <property type="match status" value="1"/>
</dbReference>
<dbReference type="EMBL" id="JAVFKY010000002">
    <property type="protein sequence ID" value="KAK5580548.1"/>
    <property type="molecule type" value="Genomic_DNA"/>
</dbReference>
<dbReference type="PANTHER" id="PTHR32031:SF123">
    <property type="entry name" value="B BOX-TYPE DOMAIN-CONTAINING PROTEIN-RELATED"/>
    <property type="match status" value="1"/>
</dbReference>
<proteinExistence type="predicted"/>
<organism evidence="1 2">
    <name type="scientific">Dictyostelium firmibasis</name>
    <dbReference type="NCBI Taxonomy" id="79012"/>
    <lineage>
        <taxon>Eukaryota</taxon>
        <taxon>Amoebozoa</taxon>
        <taxon>Evosea</taxon>
        <taxon>Eumycetozoa</taxon>
        <taxon>Dictyostelia</taxon>
        <taxon>Dictyosteliales</taxon>
        <taxon>Dictyosteliaceae</taxon>
        <taxon>Dictyostelium</taxon>
    </lineage>
</organism>
<protein>
    <recommendedName>
        <fullName evidence="3">FNIP repeat-containing protein</fullName>
    </recommendedName>
</protein>
<sequence length="528" mass="60530">MIINNFFIPFKLFSENDDFIFISKGGNVPLSFDKVALSSESPKISEINFHKNVKLIHILDGYPHEIKKEMFPKTIVGLIIYNINYVLTSESIPDTLLIICFNGYKNQITKEIVKKSIKLLGVSGEMGFPLNKNLLEVGTIKTLYFDGNYSHPITNESIIDNLYNLYIVKTKYPLDEQSFKTSTLYPPVFPFTVFFNEGYKFPIIGNVFPKFNNPYINLNFDIKIGNISNPVTKELFKDLPLCYRVHIGWGYKHKLTAGIIGNYERYMAIGDIVHNVPEVFFGLNAKFFGGYSHKITPTLYALLMHELVFDEVKYPITKDLMPSMGVLHLKFERGYDHKLTPDLFEETKALTLDGCKSHVFTKDSLPKLKCRMIEINLKNLQIPFDLTYFPTDMVKSMSLYNISQVIGINQLPKSLMSLTLTNVKLDSNLIGIIPASVSVLTIDDIDQQLTKDSIPRNLKVMTILNYKFPISKDLFPDSVHSITLNETINPFTIEMVPQSLKMLICHPDYNFFPLEKSLDKYSRFEKRG</sequence>
<evidence type="ECO:0000313" key="2">
    <source>
        <dbReference type="Proteomes" id="UP001344447"/>
    </source>
</evidence>
<name>A0AAN7UFI4_9MYCE</name>
<comment type="caution">
    <text evidence="1">The sequence shown here is derived from an EMBL/GenBank/DDBJ whole genome shotgun (WGS) entry which is preliminary data.</text>
</comment>
<dbReference type="Proteomes" id="UP001344447">
    <property type="component" value="Unassembled WGS sequence"/>
</dbReference>
<evidence type="ECO:0000313" key="1">
    <source>
        <dbReference type="EMBL" id="KAK5580548.1"/>
    </source>
</evidence>
<dbReference type="AlphaFoldDB" id="A0AAN7UFI4"/>
<dbReference type="InterPro" id="IPR052697">
    <property type="entry name" value="FNIP_repeat"/>
</dbReference>